<dbReference type="InterPro" id="IPR051667">
    <property type="entry name" value="Archaeal_ATPase_domain"/>
</dbReference>
<dbReference type="GO" id="GO:0005524">
    <property type="term" value="F:ATP binding"/>
    <property type="evidence" value="ECO:0007669"/>
    <property type="project" value="UniProtKB-KW"/>
</dbReference>
<evidence type="ECO:0000256" key="2">
    <source>
        <dbReference type="ARBA" id="ARBA00022741"/>
    </source>
</evidence>
<gene>
    <name evidence="5" type="ordered locus">Metig_0340</name>
</gene>
<dbReference type="InterPro" id="IPR036388">
    <property type="entry name" value="WH-like_DNA-bd_sf"/>
</dbReference>
<dbReference type="InterPro" id="IPR049081">
    <property type="entry name" value="MJ1010-like_2nd"/>
</dbReference>
<dbReference type="Gene3D" id="1.10.10.10">
    <property type="entry name" value="Winged helix-like DNA-binding domain superfamily/Winged helix DNA-binding domain"/>
    <property type="match status" value="1"/>
</dbReference>
<reference evidence="5 6" key="1">
    <citation type="submission" date="2011-05" db="EMBL/GenBank/DDBJ databases">
        <title>Complete sequence of Methanotorris igneus Kol 5.</title>
        <authorList>
            <consortium name="US DOE Joint Genome Institute"/>
            <person name="Lucas S."/>
            <person name="Han J."/>
            <person name="Lapidus A."/>
            <person name="Cheng J.-F."/>
            <person name="Goodwin L."/>
            <person name="Pitluck S."/>
            <person name="Peters L."/>
            <person name="Mikhailova N."/>
            <person name="Chertkov O."/>
            <person name="Han C."/>
            <person name="Tapia R."/>
            <person name="Land M."/>
            <person name="Hauser L."/>
            <person name="Kyrpides N."/>
            <person name="Ivanova N."/>
            <person name="Pagani I."/>
            <person name="Sieprawska-Lupa M."/>
            <person name="Whitman W."/>
            <person name="Woyke T."/>
        </authorList>
    </citation>
    <scope>NUCLEOTIDE SEQUENCE [LARGE SCALE GENOMIC DNA]</scope>
    <source>
        <strain evidence="6">DSM 5666 / JCM 11834 / Kol 5</strain>
    </source>
</reference>
<organism evidence="6">
    <name type="scientific">Methanotorris igneus (strain DSM 5666 / JCM 11834 / Kol 5)</name>
    <dbReference type="NCBI Taxonomy" id="880724"/>
    <lineage>
        <taxon>Archaea</taxon>
        <taxon>Methanobacteriati</taxon>
        <taxon>Methanobacteriota</taxon>
        <taxon>Methanomada group</taxon>
        <taxon>Methanococci</taxon>
        <taxon>Methanococcales</taxon>
        <taxon>Methanocaldococcaceae</taxon>
        <taxon>Methanotorris</taxon>
    </lineage>
</organism>
<feature type="domain" description="AAA+ ATPase" evidence="4">
    <location>
        <begin position="53"/>
        <end position="252"/>
    </location>
</feature>
<dbReference type="PANTHER" id="PTHR37096:SF1">
    <property type="entry name" value="AAA+ ATPASE DOMAIN-CONTAINING PROTEIN"/>
    <property type="match status" value="1"/>
</dbReference>
<evidence type="ECO:0000313" key="6">
    <source>
        <dbReference type="Proteomes" id="UP000009227"/>
    </source>
</evidence>
<proteinExistence type="inferred from homology"/>
<dbReference type="InterPro" id="IPR027417">
    <property type="entry name" value="P-loop_NTPase"/>
</dbReference>
<keyword evidence="3" id="KW-0067">ATP-binding</keyword>
<evidence type="ECO:0000256" key="1">
    <source>
        <dbReference type="ARBA" id="ARBA00006755"/>
    </source>
</evidence>
<dbReference type="Pfam" id="PF21690">
    <property type="entry name" value="MJ1010-like_2nd"/>
    <property type="match status" value="1"/>
</dbReference>
<evidence type="ECO:0000259" key="4">
    <source>
        <dbReference type="SMART" id="SM00382"/>
    </source>
</evidence>
<name>F6BAT2_METIK</name>
<dbReference type="SUPFAM" id="SSF52540">
    <property type="entry name" value="P-loop containing nucleoside triphosphate hydrolases"/>
    <property type="match status" value="1"/>
</dbReference>
<evidence type="ECO:0000256" key="3">
    <source>
        <dbReference type="ARBA" id="ARBA00022840"/>
    </source>
</evidence>
<accession>F6BAT2</accession>
<dbReference type="Pfam" id="PF01637">
    <property type="entry name" value="ATPase_2"/>
    <property type="match status" value="1"/>
</dbReference>
<dbReference type="KEGG" id="mig:Metig_0340"/>
<evidence type="ECO:0000313" key="5">
    <source>
        <dbReference type="EMBL" id="AEF95896.1"/>
    </source>
</evidence>
<dbReference type="EMBL" id="CP002737">
    <property type="protein sequence ID" value="AEF95896.1"/>
    <property type="molecule type" value="Genomic_DNA"/>
</dbReference>
<dbReference type="STRING" id="880724.Metig_0340"/>
<keyword evidence="2" id="KW-0547">Nucleotide-binding</keyword>
<dbReference type="InterPro" id="IPR003593">
    <property type="entry name" value="AAA+_ATPase"/>
</dbReference>
<sequence>MKVVIFTLLILIPFVTDYNFNMLSTLYTNGEIMKFFNREKEIKEISVIIEGEPNLIYFIYGPINSGKTTLINHIINNELKKSNKKYAVFYVNFREYDISSMNNFVEALFEVDESSKSNKMREYIEYFTKGLNDIINISYGIKISEPLLDRLFGEKEKGRLVFKFIRDLFISLNNKGIQPVFILDELQMIKDIVMNGERPLLKSLFQFLVSLTKERHLAHCLCLTSDSLFIEYVYNTGELKDRSDYILVDDFDKEMALRFMDFLAEELLNKPLSEEQKELIYSTVGGKPILIHKVIDKMRYKELNTILDEMIKIEVSKLKKLLIRIKNNKFKGIDYNKVVNALSLFKKEYLIDEYTIDEDTKEFLIKENILFLNPQEGTLKPQSFLVWNAIKKVVYSQ</sequence>
<dbReference type="InterPro" id="IPR011579">
    <property type="entry name" value="ATPase_dom"/>
</dbReference>
<dbReference type="PANTHER" id="PTHR37096">
    <property type="entry name" value="YALI0E33429P"/>
    <property type="match status" value="1"/>
</dbReference>
<protein>
    <submittedName>
        <fullName evidence="5">AAA ATPase</fullName>
    </submittedName>
</protein>
<keyword evidence="6" id="KW-1185">Reference proteome</keyword>
<dbReference type="Gene3D" id="3.40.50.300">
    <property type="entry name" value="P-loop containing nucleotide triphosphate hydrolases"/>
    <property type="match status" value="1"/>
</dbReference>
<dbReference type="SMART" id="SM00382">
    <property type="entry name" value="AAA"/>
    <property type="match status" value="1"/>
</dbReference>
<dbReference type="Proteomes" id="UP000009227">
    <property type="component" value="Chromosome"/>
</dbReference>
<dbReference type="AlphaFoldDB" id="F6BAT2"/>
<dbReference type="HOGENOM" id="CLU_068608_0_0_2"/>
<comment type="similarity">
    <text evidence="1">Belongs to the archaeal ATPase family.</text>
</comment>